<dbReference type="InterPro" id="IPR048567">
    <property type="entry name" value="CyanoTRADDas_TM"/>
</dbReference>
<keyword evidence="1" id="KW-1133">Transmembrane helix</keyword>
<evidence type="ECO:0000313" key="4">
    <source>
        <dbReference type="Proteomes" id="UP000009071"/>
    </source>
</evidence>
<dbReference type="Proteomes" id="UP000009071">
    <property type="component" value="Chromosome"/>
</dbReference>
<name>C4XTH0_SOLM1</name>
<keyword evidence="1" id="KW-0812">Transmembrane</keyword>
<evidence type="ECO:0000259" key="2">
    <source>
        <dbReference type="Pfam" id="PF20712"/>
    </source>
</evidence>
<proteinExistence type="predicted"/>
<dbReference type="HOGENOM" id="CLU_1347088_0_0_7"/>
<dbReference type="eggNOG" id="ENOG503460J">
    <property type="taxonomic scope" value="Bacteria"/>
</dbReference>
<feature type="transmembrane region" description="Helical" evidence="1">
    <location>
        <begin position="14"/>
        <end position="32"/>
    </location>
</feature>
<feature type="transmembrane region" description="Helical" evidence="1">
    <location>
        <begin position="119"/>
        <end position="140"/>
    </location>
</feature>
<dbReference type="AlphaFoldDB" id="C4XTH0"/>
<accession>C4XTH0</accession>
<reference evidence="3 4" key="1">
    <citation type="journal article" date="2009" name="Genome Res.">
        <title>Whole genome sequence of Desulfovibrio magneticus strain RS-1 revealed common gene clusters in magnetotactic bacteria.</title>
        <authorList>
            <person name="Nakazawa H."/>
            <person name="Arakaki A."/>
            <person name="Narita-Yamada S."/>
            <person name="Yashiro I."/>
            <person name="Jinno K."/>
            <person name="Aoki N."/>
            <person name="Tsuruyama A."/>
            <person name="Okamura Y."/>
            <person name="Tanikawa S."/>
            <person name="Fujita N."/>
            <person name="Takeyama H."/>
            <person name="Matsunaga T."/>
        </authorList>
    </citation>
    <scope>NUCLEOTIDE SEQUENCE [LARGE SCALE GENOMIC DNA]</scope>
    <source>
        <strain evidence="4">ATCC 700980 / DSM 13731 / RS-1</strain>
    </source>
</reference>
<keyword evidence="1" id="KW-0472">Membrane</keyword>
<protein>
    <submittedName>
        <fullName evidence="3">Hypothetical membrane protein</fullName>
    </submittedName>
</protein>
<dbReference type="KEGG" id="dma:DMR_24760"/>
<gene>
    <name evidence="3" type="ordered locus">DMR_24760</name>
</gene>
<organism evidence="3 4">
    <name type="scientific">Solidesulfovibrio magneticus (strain ATCC 700980 / DSM 13731 / RS-1)</name>
    <name type="common">Desulfovibrio magneticus</name>
    <dbReference type="NCBI Taxonomy" id="573370"/>
    <lineage>
        <taxon>Bacteria</taxon>
        <taxon>Pseudomonadati</taxon>
        <taxon>Thermodesulfobacteriota</taxon>
        <taxon>Desulfovibrionia</taxon>
        <taxon>Desulfovibrionales</taxon>
        <taxon>Desulfovibrionaceae</taxon>
        <taxon>Solidesulfovibrio</taxon>
    </lineage>
</organism>
<dbReference type="EMBL" id="AP010904">
    <property type="protein sequence ID" value="BAH75967.1"/>
    <property type="molecule type" value="Genomic_DNA"/>
</dbReference>
<feature type="domain" description="Cyanobacterial TRADD-N associated 2 transmembrane" evidence="2">
    <location>
        <begin position="83"/>
        <end position="148"/>
    </location>
</feature>
<feature type="transmembrane region" description="Helical" evidence="1">
    <location>
        <begin position="92"/>
        <end position="113"/>
    </location>
</feature>
<keyword evidence="4" id="KW-1185">Reference proteome</keyword>
<sequence length="203" mass="22488">MLQLVNSIDKITSVSTYIVFLLLLIAGIKSGVFKTKNTKNFDIESKNDSEANATAQQKLDSTADDTNKHRTYEESKLLEYYTQALNQSKTSFWFSLIFASLGFCIIASSPFLYKEGGGLDATVKLLSGTIVSSVSSLFFIQSKRAQQAMVTFFDKLRSDRLALEAKNISNEIQNPDLKDKLKTILVLNNAGLDTSSLLSDCKL</sequence>
<dbReference type="Pfam" id="PF20712">
    <property type="entry name" value="CyanoTRADDas_TM"/>
    <property type="match status" value="1"/>
</dbReference>
<evidence type="ECO:0000313" key="3">
    <source>
        <dbReference type="EMBL" id="BAH75967.1"/>
    </source>
</evidence>
<evidence type="ECO:0000256" key="1">
    <source>
        <dbReference type="SAM" id="Phobius"/>
    </source>
</evidence>
<dbReference type="STRING" id="573370.DMR_24760"/>